<dbReference type="Proteomes" id="UP000248021">
    <property type="component" value="Unassembled WGS sequence"/>
</dbReference>
<evidence type="ECO:0000256" key="7">
    <source>
        <dbReference type="ARBA" id="ARBA00023136"/>
    </source>
</evidence>
<gene>
    <name evidence="9" type="ORF">C7450_101289</name>
</gene>
<dbReference type="EMBL" id="QJJK01000001">
    <property type="protein sequence ID" value="PXW64534.1"/>
    <property type="molecule type" value="Genomic_DNA"/>
</dbReference>
<name>A0A2V3UJQ7_9HYPH</name>
<keyword evidence="4 8" id="KW-1003">Cell membrane</keyword>
<evidence type="ECO:0000313" key="9">
    <source>
        <dbReference type="EMBL" id="PXW64534.1"/>
    </source>
</evidence>
<keyword evidence="6 8" id="KW-1133">Transmembrane helix</keyword>
<evidence type="ECO:0000256" key="1">
    <source>
        <dbReference type="ARBA" id="ARBA00004651"/>
    </source>
</evidence>
<evidence type="ECO:0000256" key="6">
    <source>
        <dbReference type="ARBA" id="ARBA00022989"/>
    </source>
</evidence>
<feature type="transmembrane region" description="Helical" evidence="8">
    <location>
        <begin position="200"/>
        <end position="222"/>
    </location>
</feature>
<comment type="caution">
    <text evidence="9">The sequence shown here is derived from an EMBL/GenBank/DDBJ whole genome shotgun (WGS) entry which is preliminary data.</text>
</comment>
<dbReference type="Pfam" id="PF01925">
    <property type="entry name" value="TauE"/>
    <property type="match status" value="1"/>
</dbReference>
<dbReference type="RefSeq" id="WP_110372604.1">
    <property type="nucleotide sequence ID" value="NZ_CAKNFM010000006.1"/>
</dbReference>
<feature type="transmembrane region" description="Helical" evidence="8">
    <location>
        <begin position="12"/>
        <end position="36"/>
    </location>
</feature>
<evidence type="ECO:0000256" key="2">
    <source>
        <dbReference type="ARBA" id="ARBA00009142"/>
    </source>
</evidence>
<dbReference type="GO" id="GO:0005886">
    <property type="term" value="C:plasma membrane"/>
    <property type="evidence" value="ECO:0007669"/>
    <property type="project" value="UniProtKB-SubCell"/>
</dbReference>
<protein>
    <recommendedName>
        <fullName evidence="8">Probable membrane transporter protein</fullName>
    </recommendedName>
</protein>
<keyword evidence="7 8" id="KW-0472">Membrane</keyword>
<dbReference type="PANTHER" id="PTHR30269:SF37">
    <property type="entry name" value="MEMBRANE TRANSPORTER PROTEIN"/>
    <property type="match status" value="1"/>
</dbReference>
<evidence type="ECO:0000256" key="4">
    <source>
        <dbReference type="ARBA" id="ARBA00022475"/>
    </source>
</evidence>
<feature type="transmembrane region" description="Helical" evidence="8">
    <location>
        <begin position="137"/>
        <end position="161"/>
    </location>
</feature>
<organism evidence="9 10">
    <name type="scientific">Chelatococcus asaccharovorans</name>
    <dbReference type="NCBI Taxonomy" id="28210"/>
    <lineage>
        <taxon>Bacteria</taxon>
        <taxon>Pseudomonadati</taxon>
        <taxon>Pseudomonadota</taxon>
        <taxon>Alphaproteobacteria</taxon>
        <taxon>Hyphomicrobiales</taxon>
        <taxon>Chelatococcaceae</taxon>
        <taxon>Chelatococcus</taxon>
    </lineage>
</organism>
<keyword evidence="10" id="KW-1185">Reference proteome</keyword>
<feature type="transmembrane region" description="Helical" evidence="8">
    <location>
        <begin position="228"/>
        <end position="247"/>
    </location>
</feature>
<keyword evidence="3" id="KW-0813">Transport</keyword>
<comment type="similarity">
    <text evidence="2 8">Belongs to the 4-toluene sulfonate uptake permease (TSUP) (TC 2.A.102) family.</text>
</comment>
<evidence type="ECO:0000256" key="3">
    <source>
        <dbReference type="ARBA" id="ARBA00022448"/>
    </source>
</evidence>
<feature type="transmembrane region" description="Helical" evidence="8">
    <location>
        <begin position="80"/>
        <end position="100"/>
    </location>
</feature>
<dbReference type="AlphaFoldDB" id="A0A2V3UJQ7"/>
<feature type="transmembrane region" description="Helical" evidence="8">
    <location>
        <begin position="48"/>
        <end position="68"/>
    </location>
</feature>
<evidence type="ECO:0000256" key="8">
    <source>
        <dbReference type="RuleBase" id="RU363041"/>
    </source>
</evidence>
<accession>A0A2V3UJQ7</accession>
<dbReference type="InterPro" id="IPR052017">
    <property type="entry name" value="TSUP"/>
</dbReference>
<sequence length="248" mass="25289">MELLFDFSAVPLLVLGAVFAASILQSITGIGFGVIAGPALLISMGSAVAIQVSIVLSFLIALILAPNTLPRVDRNLLKDLFRGVVIGTPLGALALASLSIGALKLVAIVVVGCMTLIATGLLSRYPVFERDGKGRRLVVGGVSGILNTALAMPGPALAAYATAIRSTPEIVRSTTLVTFLLAYPVALVVQAGVVGLSAELWLAAAPLVLPTVAGTLIGIGAARFVNPLLFRLLTIGFLLASTIALALG</sequence>
<proteinExistence type="inferred from homology"/>
<dbReference type="OrthoDB" id="7843147at2"/>
<feature type="transmembrane region" description="Helical" evidence="8">
    <location>
        <begin position="173"/>
        <end position="193"/>
    </location>
</feature>
<comment type="subcellular location">
    <subcellularLocation>
        <location evidence="1 8">Cell membrane</location>
        <topology evidence="1 8">Multi-pass membrane protein</topology>
    </subcellularLocation>
</comment>
<dbReference type="InterPro" id="IPR002781">
    <property type="entry name" value="TM_pro_TauE-like"/>
</dbReference>
<evidence type="ECO:0000313" key="10">
    <source>
        <dbReference type="Proteomes" id="UP000248021"/>
    </source>
</evidence>
<keyword evidence="5 8" id="KW-0812">Transmembrane</keyword>
<dbReference type="PANTHER" id="PTHR30269">
    <property type="entry name" value="TRANSMEMBRANE PROTEIN YFCA"/>
    <property type="match status" value="1"/>
</dbReference>
<reference evidence="9 10" key="1">
    <citation type="submission" date="2018-05" db="EMBL/GenBank/DDBJ databases">
        <title>Genomic Encyclopedia of Type Strains, Phase IV (KMG-IV): sequencing the most valuable type-strain genomes for metagenomic binning, comparative biology and taxonomic classification.</title>
        <authorList>
            <person name="Goeker M."/>
        </authorList>
    </citation>
    <scope>NUCLEOTIDE SEQUENCE [LARGE SCALE GENOMIC DNA]</scope>
    <source>
        <strain evidence="9 10">DSM 6462</strain>
    </source>
</reference>
<feature type="transmembrane region" description="Helical" evidence="8">
    <location>
        <begin position="106"/>
        <end position="125"/>
    </location>
</feature>
<evidence type="ECO:0000256" key="5">
    <source>
        <dbReference type="ARBA" id="ARBA00022692"/>
    </source>
</evidence>